<reference evidence="1" key="1">
    <citation type="submission" date="2020-05" db="EMBL/GenBank/DDBJ databases">
        <title>Large-scale comparative analyses of tick genomes elucidate their genetic diversity and vector capacities.</title>
        <authorList>
            <person name="Jia N."/>
            <person name="Wang J."/>
            <person name="Shi W."/>
            <person name="Du L."/>
            <person name="Sun Y."/>
            <person name="Zhan W."/>
            <person name="Jiang J."/>
            <person name="Wang Q."/>
            <person name="Zhang B."/>
            <person name="Ji P."/>
            <person name="Sakyi L.B."/>
            <person name="Cui X."/>
            <person name="Yuan T."/>
            <person name="Jiang B."/>
            <person name="Yang W."/>
            <person name="Lam T.T.-Y."/>
            <person name="Chang Q."/>
            <person name="Ding S."/>
            <person name="Wang X."/>
            <person name="Zhu J."/>
            <person name="Ruan X."/>
            <person name="Zhao L."/>
            <person name="Wei J."/>
            <person name="Que T."/>
            <person name="Du C."/>
            <person name="Cheng J."/>
            <person name="Dai P."/>
            <person name="Han X."/>
            <person name="Huang E."/>
            <person name="Gao Y."/>
            <person name="Liu J."/>
            <person name="Shao H."/>
            <person name="Ye R."/>
            <person name="Li L."/>
            <person name="Wei W."/>
            <person name="Wang X."/>
            <person name="Wang C."/>
            <person name="Yang T."/>
            <person name="Huo Q."/>
            <person name="Li W."/>
            <person name="Guo W."/>
            <person name="Chen H."/>
            <person name="Zhou L."/>
            <person name="Ni X."/>
            <person name="Tian J."/>
            <person name="Zhou Y."/>
            <person name="Sheng Y."/>
            <person name="Liu T."/>
            <person name="Pan Y."/>
            <person name="Xia L."/>
            <person name="Li J."/>
            <person name="Zhao F."/>
            <person name="Cao W."/>
        </authorList>
    </citation>
    <scope>NUCLEOTIDE SEQUENCE</scope>
    <source>
        <strain evidence="1">Hyas-2018</strain>
    </source>
</reference>
<dbReference type="Proteomes" id="UP000821845">
    <property type="component" value="Chromosome 1"/>
</dbReference>
<gene>
    <name evidence="1" type="ORF">HPB50_015060</name>
</gene>
<keyword evidence="2" id="KW-1185">Reference proteome</keyword>
<name>A0ACB7TI74_HYAAI</name>
<evidence type="ECO:0000313" key="2">
    <source>
        <dbReference type="Proteomes" id="UP000821845"/>
    </source>
</evidence>
<accession>A0ACB7TI74</accession>
<comment type="caution">
    <text evidence="1">The sequence shown here is derived from an EMBL/GenBank/DDBJ whole genome shotgun (WGS) entry which is preliminary data.</text>
</comment>
<protein>
    <submittedName>
        <fullName evidence="1">Uncharacterized protein</fullName>
    </submittedName>
</protein>
<dbReference type="EMBL" id="CM023481">
    <property type="protein sequence ID" value="KAH6946768.1"/>
    <property type="molecule type" value="Genomic_DNA"/>
</dbReference>
<evidence type="ECO:0000313" key="1">
    <source>
        <dbReference type="EMBL" id="KAH6946768.1"/>
    </source>
</evidence>
<organism evidence="1 2">
    <name type="scientific">Hyalomma asiaticum</name>
    <name type="common">Tick</name>
    <dbReference type="NCBI Taxonomy" id="266040"/>
    <lineage>
        <taxon>Eukaryota</taxon>
        <taxon>Metazoa</taxon>
        <taxon>Ecdysozoa</taxon>
        <taxon>Arthropoda</taxon>
        <taxon>Chelicerata</taxon>
        <taxon>Arachnida</taxon>
        <taxon>Acari</taxon>
        <taxon>Parasitiformes</taxon>
        <taxon>Ixodida</taxon>
        <taxon>Ixodoidea</taxon>
        <taxon>Ixodidae</taxon>
        <taxon>Hyalomminae</taxon>
        <taxon>Hyalomma</taxon>
    </lineage>
</organism>
<sequence>MVQAKAKRELPAHLKTARSSISWNFRSDIAAHAPELVWNRYAGRPAPLRNTNPIADTKTMISQRCLTCRENRML</sequence>
<proteinExistence type="predicted"/>